<dbReference type="AlphaFoldDB" id="A0A0A9FK35"/>
<proteinExistence type="predicted"/>
<reference evidence="1" key="1">
    <citation type="submission" date="2014-09" db="EMBL/GenBank/DDBJ databases">
        <authorList>
            <person name="Magalhaes I.L.F."/>
            <person name="Oliveira U."/>
            <person name="Santos F.R."/>
            <person name="Vidigal T.H.D.A."/>
            <person name="Brescovit A.D."/>
            <person name="Santos A.J."/>
        </authorList>
    </citation>
    <scope>NUCLEOTIDE SEQUENCE</scope>
    <source>
        <tissue evidence="1">Shoot tissue taken approximately 20 cm above the soil surface</tissue>
    </source>
</reference>
<accession>A0A0A9FK35</accession>
<sequence length="34" mass="3968">MPRAFVLWMLQTSLHICSRDLVLQGPFTSCLFQK</sequence>
<reference evidence="1" key="2">
    <citation type="journal article" date="2015" name="Data Brief">
        <title>Shoot transcriptome of the giant reed, Arundo donax.</title>
        <authorList>
            <person name="Barrero R.A."/>
            <person name="Guerrero F.D."/>
            <person name="Moolhuijzen P."/>
            <person name="Goolsby J.A."/>
            <person name="Tidwell J."/>
            <person name="Bellgard S.E."/>
            <person name="Bellgard M.I."/>
        </authorList>
    </citation>
    <scope>NUCLEOTIDE SEQUENCE</scope>
    <source>
        <tissue evidence="1">Shoot tissue taken approximately 20 cm above the soil surface</tissue>
    </source>
</reference>
<protein>
    <submittedName>
        <fullName evidence="1">Uncharacterized protein</fullName>
    </submittedName>
</protein>
<name>A0A0A9FK35_ARUDO</name>
<evidence type="ECO:0000313" key="1">
    <source>
        <dbReference type="EMBL" id="JAE10511.1"/>
    </source>
</evidence>
<organism evidence="1">
    <name type="scientific">Arundo donax</name>
    <name type="common">Giant reed</name>
    <name type="synonym">Donax arundinaceus</name>
    <dbReference type="NCBI Taxonomy" id="35708"/>
    <lineage>
        <taxon>Eukaryota</taxon>
        <taxon>Viridiplantae</taxon>
        <taxon>Streptophyta</taxon>
        <taxon>Embryophyta</taxon>
        <taxon>Tracheophyta</taxon>
        <taxon>Spermatophyta</taxon>
        <taxon>Magnoliopsida</taxon>
        <taxon>Liliopsida</taxon>
        <taxon>Poales</taxon>
        <taxon>Poaceae</taxon>
        <taxon>PACMAD clade</taxon>
        <taxon>Arundinoideae</taxon>
        <taxon>Arundineae</taxon>
        <taxon>Arundo</taxon>
    </lineage>
</organism>
<dbReference type="EMBL" id="GBRH01187385">
    <property type="protein sequence ID" value="JAE10511.1"/>
    <property type="molecule type" value="Transcribed_RNA"/>
</dbReference>